<dbReference type="InterPro" id="IPR050445">
    <property type="entry name" value="Bact_polysacc_biosynth/exp"/>
</dbReference>
<keyword evidence="3" id="KW-0808">Transferase</keyword>
<dbReference type="GO" id="GO:0004715">
    <property type="term" value="F:non-membrane spanning protein tyrosine kinase activity"/>
    <property type="evidence" value="ECO:0007669"/>
    <property type="project" value="UniProtKB-EC"/>
</dbReference>
<dbReference type="SUPFAM" id="SSF52540">
    <property type="entry name" value="P-loop containing nucleoside triphosphate hydrolases"/>
    <property type="match status" value="1"/>
</dbReference>
<evidence type="ECO:0000256" key="2">
    <source>
        <dbReference type="ARBA" id="ARBA00022840"/>
    </source>
</evidence>
<dbReference type="RefSeq" id="WP_015923937.1">
    <property type="nucleotide sequence ID" value="NC_011899.1"/>
</dbReference>
<dbReference type="eggNOG" id="COG0489">
    <property type="taxonomic scope" value="Bacteria"/>
</dbReference>
<name>B8D0N2_HALOH</name>
<dbReference type="InterPro" id="IPR033756">
    <property type="entry name" value="YlxH/NBP35"/>
</dbReference>
<dbReference type="InterPro" id="IPR005702">
    <property type="entry name" value="Wzc-like_C"/>
</dbReference>
<protein>
    <submittedName>
        <fullName evidence="3">Non-specific protein-tyrosine kinase</fullName>
        <ecNumber evidence="3">2.7.10.2</ecNumber>
    </submittedName>
</protein>
<evidence type="ECO:0000313" key="4">
    <source>
        <dbReference type="Proteomes" id="UP000000719"/>
    </source>
</evidence>
<reference evidence="3 4" key="1">
    <citation type="journal article" date="2009" name="PLoS ONE">
        <title>Genome analysis of the anaerobic thermohalophilic bacterium Halothermothrix orenii.</title>
        <authorList>
            <person name="Mavromatis K."/>
            <person name="Ivanova N."/>
            <person name="Anderson I."/>
            <person name="Lykidis A."/>
            <person name="Hooper S.D."/>
            <person name="Sun H."/>
            <person name="Kunin V."/>
            <person name="Lapidus A."/>
            <person name="Hugenholtz P."/>
            <person name="Patel B."/>
            <person name="Kyrpides N.C."/>
        </authorList>
    </citation>
    <scope>NUCLEOTIDE SEQUENCE [LARGE SCALE GENOMIC DNA]</scope>
    <source>
        <strain evidence="4">H 168 / OCM 544 / DSM 9562</strain>
    </source>
</reference>
<keyword evidence="3" id="KW-0829">Tyrosine-protein kinase</keyword>
<dbReference type="EMBL" id="CP001098">
    <property type="protein sequence ID" value="ACL70968.1"/>
    <property type="molecule type" value="Genomic_DNA"/>
</dbReference>
<dbReference type="PANTHER" id="PTHR32309:SF13">
    <property type="entry name" value="FERRIC ENTEROBACTIN TRANSPORT PROTEIN FEPE"/>
    <property type="match status" value="1"/>
</dbReference>
<sequence length="217" mass="24104">MVNYSRYTNDPALEAYRLLRANLEFVAKKNEARTVLITSTGPGAEGKSTISVNLAFAFAEIGKRVMLVDADLRKPRLHKILSINPDPGLSDILKGQTTPTEVTRKYLNPHEIEIVPCGTREKKSAPIIDRLSFTRLLKDLSNNRDLVIVDSPPLVISDSLSMAASVDGVILVVSIGESNKRGFRDGLKMLENAEANLLGIVANKIPHKQKEYYYSYY</sequence>
<dbReference type="HOGENOM" id="CLU_052027_2_1_9"/>
<dbReference type="Proteomes" id="UP000000719">
    <property type="component" value="Chromosome"/>
</dbReference>
<keyword evidence="2" id="KW-0067">ATP-binding</keyword>
<evidence type="ECO:0000256" key="1">
    <source>
        <dbReference type="ARBA" id="ARBA00022741"/>
    </source>
</evidence>
<dbReference type="AlphaFoldDB" id="B8D0N2"/>
<proteinExistence type="predicted"/>
<dbReference type="GO" id="GO:0005886">
    <property type="term" value="C:plasma membrane"/>
    <property type="evidence" value="ECO:0007669"/>
    <property type="project" value="TreeGrafter"/>
</dbReference>
<dbReference type="GO" id="GO:0005524">
    <property type="term" value="F:ATP binding"/>
    <property type="evidence" value="ECO:0007669"/>
    <property type="project" value="UniProtKB-KW"/>
</dbReference>
<gene>
    <name evidence="3" type="ordered locus">Hore_22230</name>
</gene>
<dbReference type="NCBIfam" id="TIGR01007">
    <property type="entry name" value="eps_fam"/>
    <property type="match status" value="1"/>
</dbReference>
<dbReference type="Gene3D" id="3.40.50.300">
    <property type="entry name" value="P-loop containing nucleotide triphosphate hydrolases"/>
    <property type="match status" value="1"/>
</dbReference>
<dbReference type="PANTHER" id="PTHR32309">
    <property type="entry name" value="TYROSINE-PROTEIN KINASE"/>
    <property type="match status" value="1"/>
</dbReference>
<accession>B8D0N2</accession>
<dbReference type="CDD" id="cd05387">
    <property type="entry name" value="BY-kinase"/>
    <property type="match status" value="1"/>
</dbReference>
<evidence type="ECO:0000313" key="3">
    <source>
        <dbReference type="EMBL" id="ACL70968.1"/>
    </source>
</evidence>
<dbReference type="KEGG" id="hor:Hore_22230"/>
<dbReference type="STRING" id="373903.Hore_22230"/>
<dbReference type="InterPro" id="IPR027417">
    <property type="entry name" value="P-loop_NTPase"/>
</dbReference>
<dbReference type="Pfam" id="PF10609">
    <property type="entry name" value="ParA"/>
    <property type="match status" value="1"/>
</dbReference>
<organism evidence="3 4">
    <name type="scientific">Halothermothrix orenii (strain H 168 / OCM 544 / DSM 9562)</name>
    <dbReference type="NCBI Taxonomy" id="373903"/>
    <lineage>
        <taxon>Bacteria</taxon>
        <taxon>Bacillati</taxon>
        <taxon>Bacillota</taxon>
        <taxon>Clostridia</taxon>
        <taxon>Halanaerobiales</taxon>
        <taxon>Halothermotrichaceae</taxon>
        <taxon>Halothermothrix</taxon>
    </lineage>
</organism>
<dbReference type="EC" id="2.7.10.2" evidence="3"/>
<keyword evidence="3" id="KW-0418">Kinase</keyword>
<keyword evidence="1" id="KW-0547">Nucleotide-binding</keyword>
<keyword evidence="4" id="KW-1185">Reference proteome</keyword>